<proteinExistence type="predicted"/>
<organism evidence="3 4">
    <name type="scientific">Tanacetum coccineum</name>
    <dbReference type="NCBI Taxonomy" id="301880"/>
    <lineage>
        <taxon>Eukaryota</taxon>
        <taxon>Viridiplantae</taxon>
        <taxon>Streptophyta</taxon>
        <taxon>Embryophyta</taxon>
        <taxon>Tracheophyta</taxon>
        <taxon>Spermatophyta</taxon>
        <taxon>Magnoliopsida</taxon>
        <taxon>eudicotyledons</taxon>
        <taxon>Gunneridae</taxon>
        <taxon>Pentapetalae</taxon>
        <taxon>asterids</taxon>
        <taxon>campanulids</taxon>
        <taxon>Asterales</taxon>
        <taxon>Asteraceae</taxon>
        <taxon>Asteroideae</taxon>
        <taxon>Anthemideae</taxon>
        <taxon>Anthemidinae</taxon>
        <taxon>Tanacetum</taxon>
    </lineage>
</organism>
<gene>
    <name evidence="3" type="ORF">Tco_0706474</name>
</gene>
<dbReference type="InterPro" id="IPR025452">
    <property type="entry name" value="DUF4218"/>
</dbReference>
<dbReference type="Pfam" id="PF13960">
    <property type="entry name" value="DUF4218"/>
    <property type="match status" value="1"/>
</dbReference>
<comment type="caution">
    <text evidence="3">The sequence shown here is derived from an EMBL/GenBank/DDBJ whole genome shotgun (WGS) entry which is preliminary data.</text>
</comment>
<dbReference type="PANTHER" id="PTHR48258:SF15">
    <property type="entry name" value="OS02G0543900 PROTEIN"/>
    <property type="match status" value="1"/>
</dbReference>
<dbReference type="EMBL" id="BQNB010010168">
    <property type="protein sequence ID" value="GJS73633.1"/>
    <property type="molecule type" value="Genomic_DNA"/>
</dbReference>
<feature type="domain" description="DUF4216" evidence="1">
    <location>
        <begin position="326"/>
        <end position="402"/>
    </location>
</feature>
<dbReference type="InterPro" id="IPR025312">
    <property type="entry name" value="DUF4216"/>
</dbReference>
<feature type="domain" description="DUF4218" evidence="2">
    <location>
        <begin position="90"/>
        <end position="202"/>
    </location>
</feature>
<evidence type="ECO:0000259" key="2">
    <source>
        <dbReference type="Pfam" id="PF13960"/>
    </source>
</evidence>
<evidence type="ECO:0000259" key="1">
    <source>
        <dbReference type="Pfam" id="PF13952"/>
    </source>
</evidence>
<reference evidence="3" key="1">
    <citation type="journal article" date="2022" name="Int. J. Mol. Sci.">
        <title>Draft Genome of Tanacetum Coccineum: Genomic Comparison of Closely Related Tanacetum-Family Plants.</title>
        <authorList>
            <person name="Yamashiro T."/>
            <person name="Shiraishi A."/>
            <person name="Nakayama K."/>
            <person name="Satake H."/>
        </authorList>
    </citation>
    <scope>NUCLEOTIDE SEQUENCE</scope>
</reference>
<evidence type="ECO:0000313" key="4">
    <source>
        <dbReference type="Proteomes" id="UP001151760"/>
    </source>
</evidence>
<evidence type="ECO:0000313" key="3">
    <source>
        <dbReference type="EMBL" id="GJS73633.1"/>
    </source>
</evidence>
<keyword evidence="4" id="KW-1185">Reference proteome</keyword>
<name>A0ABQ4Y7G5_9ASTR</name>
<accession>A0ABQ4Y7G5</accession>
<sequence>MPLACYTMSSAEKSNFLQVLKSLKVPDGYSSNISRGVSMKDRKLINLKIHDGHILMQDILPIALRVSMLSRAQSRVVKVVSDICLFFKRLCAKVLDPNELDKMESEIALTLCEMEKLFPPSFFTIMVHLTIHLISEAKLGGPVHYIWMYPIERYLMRLKSYVRNRAQPEGSIAEAYIKDECLTFCSRYFEGIETRFNRSPRNDEHILEKEMYILNSGGRKLESHFLDQQASNGKPMNPKIKEKLMVEVFPQWLQEQVAILEKIKFDEEVVSLASGPRTIAKQYNGIITNGYRFLTRRREEFKKTQNSGVIVEVEGGNYYGKLSNIIELEYFGGYKVVLFHCDWVDIRSSRGLKKDKYGFPLVNFSRPLIHTGEKLQDDPFIISSQARQVFYIDDLKDAGWSHVIIALPRDIFNMGNKVISDDDESYTQCMPYNLPTLYDVNEAPNWHRKDIEIEDDE</sequence>
<dbReference type="PANTHER" id="PTHR48258">
    <property type="entry name" value="DUF4218 DOMAIN-CONTAINING PROTEIN-RELATED"/>
    <property type="match status" value="1"/>
</dbReference>
<protein>
    <submittedName>
        <fullName evidence="3">Zinc finger, CCHC-type containing protein</fullName>
    </submittedName>
</protein>
<dbReference type="Pfam" id="PF13952">
    <property type="entry name" value="DUF4216"/>
    <property type="match status" value="1"/>
</dbReference>
<dbReference type="Proteomes" id="UP001151760">
    <property type="component" value="Unassembled WGS sequence"/>
</dbReference>
<reference evidence="3" key="2">
    <citation type="submission" date="2022-01" db="EMBL/GenBank/DDBJ databases">
        <authorList>
            <person name="Yamashiro T."/>
            <person name="Shiraishi A."/>
            <person name="Satake H."/>
            <person name="Nakayama K."/>
        </authorList>
    </citation>
    <scope>NUCLEOTIDE SEQUENCE</scope>
</reference>